<dbReference type="EMBL" id="VTWH01000002">
    <property type="protein sequence ID" value="KAA0970127.1"/>
    <property type="molecule type" value="Genomic_DNA"/>
</dbReference>
<sequence length="102" mass="10884">MIHSDNSRINTANGAGAQEIGVSALTFLAQDPILLQRFLALSGLTVADLRQAAQEPAFFAGLLDFIMGHEKTLMEFAEFANISPATVGAARATFRQVFGDAE</sequence>
<dbReference type="RefSeq" id="WP_149298810.1">
    <property type="nucleotide sequence ID" value="NZ_VTWH01000002.1"/>
</dbReference>
<evidence type="ECO:0000313" key="2">
    <source>
        <dbReference type="Proteomes" id="UP000324738"/>
    </source>
</evidence>
<dbReference type="AlphaFoldDB" id="A0A5B0DTI5"/>
<dbReference type="OrthoDB" id="7356934at2"/>
<name>A0A5B0DTI5_9HYPH</name>
<organism evidence="1 2">
    <name type="scientific">Aureimonas fodinaquatilis</name>
    <dbReference type="NCBI Taxonomy" id="2565783"/>
    <lineage>
        <taxon>Bacteria</taxon>
        <taxon>Pseudomonadati</taxon>
        <taxon>Pseudomonadota</taxon>
        <taxon>Alphaproteobacteria</taxon>
        <taxon>Hyphomicrobiales</taxon>
        <taxon>Aurantimonadaceae</taxon>
        <taxon>Aureimonas</taxon>
    </lineage>
</organism>
<dbReference type="InterPro" id="IPR021955">
    <property type="entry name" value="DUF3572"/>
</dbReference>
<dbReference type="Pfam" id="PF12096">
    <property type="entry name" value="DUF3572"/>
    <property type="match status" value="1"/>
</dbReference>
<reference evidence="1 2" key="1">
    <citation type="submission" date="2019-08" db="EMBL/GenBank/DDBJ databases">
        <title>Aureimonas fodiniaquatilis sp. nov., isolated from a coal mine wastewater.</title>
        <authorList>
            <person name="Kim W."/>
        </authorList>
    </citation>
    <scope>NUCLEOTIDE SEQUENCE [LARGE SCALE GENOMIC DNA]</scope>
    <source>
        <strain evidence="1 2">CAU 1482</strain>
    </source>
</reference>
<comment type="caution">
    <text evidence="1">The sequence shown here is derived from an EMBL/GenBank/DDBJ whole genome shotgun (WGS) entry which is preliminary data.</text>
</comment>
<accession>A0A5B0DTI5</accession>
<keyword evidence="2" id="KW-1185">Reference proteome</keyword>
<protein>
    <submittedName>
        <fullName evidence="1">DUF3572 family protein</fullName>
    </submittedName>
</protein>
<evidence type="ECO:0000313" key="1">
    <source>
        <dbReference type="EMBL" id="KAA0970127.1"/>
    </source>
</evidence>
<proteinExistence type="predicted"/>
<dbReference type="Proteomes" id="UP000324738">
    <property type="component" value="Unassembled WGS sequence"/>
</dbReference>
<gene>
    <name evidence="1" type="ORF">FPY71_06205</name>
</gene>